<gene>
    <name evidence="2" type="ORF">RN605_01385</name>
    <name evidence="1" type="ORF">RN608_08085</name>
</gene>
<keyword evidence="3" id="KW-1185">Reference proteome</keyword>
<reference evidence="2 3" key="1">
    <citation type="submission" date="2023-09" db="EMBL/GenBank/DDBJ databases">
        <title>Flavobacterium sp. a novel bacteria isolate from Pepper rhizosphere.</title>
        <authorList>
            <person name="Peng Y."/>
            <person name="Lee J."/>
        </authorList>
    </citation>
    <scope>NUCLEOTIDE SEQUENCE [LARGE SCALE GENOMIC DNA]</scope>
    <source>
        <strain evidence="1">PMR2A8</strain>
        <strain evidence="2 3">PMTSA4</strain>
    </source>
</reference>
<sequence>MSNIKNMDSTSPRGKRSVSVGIGTPEGKQYLNGFDFNIHAPLDSVLFNEYTLDTVTGEVVIADISTLEELRYPEGATHVSFQCGVLNLDFSTGLDDLVLSPVENLELKIAPTTVTLTPASMPTGAGVDIFILMISFYQEVNGNQYSLRNEEFNVLHVIDVV</sequence>
<organism evidence="2 3">
    <name type="scientific">Flavobacterium capsici</name>
    <dbReference type="NCBI Taxonomy" id="3075618"/>
    <lineage>
        <taxon>Bacteria</taxon>
        <taxon>Pseudomonadati</taxon>
        <taxon>Bacteroidota</taxon>
        <taxon>Flavobacteriia</taxon>
        <taxon>Flavobacteriales</taxon>
        <taxon>Flavobacteriaceae</taxon>
        <taxon>Flavobacterium</taxon>
    </lineage>
</organism>
<evidence type="ECO:0000313" key="3">
    <source>
        <dbReference type="Proteomes" id="UP001304515"/>
    </source>
</evidence>
<accession>A0AA96J1K7</accession>
<accession>A0AA96F3F8</accession>
<dbReference type="KEGG" id="fcj:RN605_01385"/>
<dbReference type="EMBL" id="CP134890">
    <property type="protein sequence ID" value="WNM22022.1"/>
    <property type="molecule type" value="Genomic_DNA"/>
</dbReference>
<proteinExistence type="predicted"/>
<dbReference type="Proteomes" id="UP001304515">
    <property type="component" value="Chromosome"/>
</dbReference>
<evidence type="ECO:0000313" key="1">
    <source>
        <dbReference type="EMBL" id="WNM17970.1"/>
    </source>
</evidence>
<dbReference type="EMBL" id="CP134878">
    <property type="protein sequence ID" value="WNM17970.1"/>
    <property type="molecule type" value="Genomic_DNA"/>
</dbReference>
<evidence type="ECO:0000313" key="2">
    <source>
        <dbReference type="EMBL" id="WNM22022.1"/>
    </source>
</evidence>
<protein>
    <submittedName>
        <fullName evidence="2">Uncharacterized protein</fullName>
    </submittedName>
</protein>
<dbReference type="AlphaFoldDB" id="A0AA96F3F8"/>
<name>A0AA96F3F8_9FLAO</name>
<dbReference type="RefSeq" id="WP_313321620.1">
    <property type="nucleotide sequence ID" value="NZ_CP134878.1"/>
</dbReference>